<dbReference type="Pfam" id="PF08011">
    <property type="entry name" value="PDDEXK_9"/>
    <property type="match status" value="1"/>
</dbReference>
<dbReference type="EMBL" id="JEME01000596">
    <property type="protein sequence ID" value="KYG09665.1"/>
    <property type="molecule type" value="Genomic_DNA"/>
</dbReference>
<dbReference type="InterPro" id="IPR018631">
    <property type="entry name" value="AAA-ATPase-like_dom"/>
</dbReference>
<evidence type="ECO:0000313" key="3">
    <source>
        <dbReference type="Proteomes" id="UP000075502"/>
    </source>
</evidence>
<dbReference type="PANTHER" id="PTHR34825:SF1">
    <property type="entry name" value="AAA-ATPASE-LIKE DOMAIN-CONTAINING PROTEIN"/>
    <property type="match status" value="1"/>
</dbReference>
<dbReference type="Pfam" id="PF09820">
    <property type="entry name" value="AAA-ATPase_like"/>
    <property type="match status" value="1"/>
</dbReference>
<proteinExistence type="predicted"/>
<reference evidence="2 3" key="1">
    <citation type="submission" date="2014-02" db="EMBL/GenBank/DDBJ databases">
        <title>The small core and large imbalanced accessory genome model reveals a collaborative survival strategy of Sorangium cellulosum strains in nature.</title>
        <authorList>
            <person name="Han K."/>
            <person name="Peng R."/>
            <person name="Blom J."/>
            <person name="Li Y.-Z."/>
        </authorList>
    </citation>
    <scope>NUCLEOTIDE SEQUENCE [LARGE SCALE GENOMIC DNA]</scope>
    <source>
        <strain evidence="2 3">So0007-03</strain>
    </source>
</reference>
<organism evidence="2 3">
    <name type="scientific">Sorangium cellulosum</name>
    <name type="common">Polyangium cellulosum</name>
    <dbReference type="NCBI Taxonomy" id="56"/>
    <lineage>
        <taxon>Bacteria</taxon>
        <taxon>Pseudomonadati</taxon>
        <taxon>Myxococcota</taxon>
        <taxon>Polyangia</taxon>
        <taxon>Polyangiales</taxon>
        <taxon>Polyangiaceae</taxon>
        <taxon>Sorangium</taxon>
    </lineage>
</organism>
<dbReference type="Proteomes" id="UP000075502">
    <property type="component" value="Unassembled WGS sequence"/>
</dbReference>
<comment type="caution">
    <text evidence="2">The sequence shown here is derived from an EMBL/GenBank/DDBJ whole genome shotgun (WGS) entry which is preliminary data.</text>
</comment>
<feature type="domain" description="AAA-ATPase-like" evidence="1">
    <location>
        <begin position="6"/>
        <end position="232"/>
    </location>
</feature>
<sequence length="574" mass="64368">MSLSLPLGISNFRQLRELGLAYVDKTGLICDLLDRPGAQVVLLPRPRRYGKTLNLSMLRCFFERQGEDLSALFEGLFVWNAGAAYRAHFQRYPVIDLTFKEIKASSWEHALDGIRRKIQALFLEHRELLDSGALSAWETQRYEAILDGSADLALYERALLDLSGYLHSRHGERVIILVDEYDQPLHAGYVSGYLREILDFTRVFLGAGLKDNPHLQRAVLTGTLRIARESIFSGLNHLAVYSLLRREFRTAFGFTEAEVEALLERAGRRAELPTVRSWYNGYVFGGEVVYNPWSVISYLASEDRRARPYWVSTSTNELIHELLEHHAFAVQAEMEALLAGGAIEQRLDENVVLWDLRERPSALWPLLVFSGYLKAEESPGWPEDEEPPYLLSIPNREVRQVYTATFSRWLETRLRRQGGSLDRLLASLFAGDADGFARELQAFVTEVLSYHDLGGPIPERIYQVFLVGLLSALAPSHQVRSNRESGLGRPDVLIRPLLPGRPGVILELKVAGQRTLEEALDEGLSQIASRDDAAELRAAGAAPVHALAVAFDGKIVRARAAPEGTLKPTRDASS</sequence>
<dbReference type="InterPro" id="IPR012547">
    <property type="entry name" value="PDDEXK_9"/>
</dbReference>
<dbReference type="PANTHER" id="PTHR34825">
    <property type="entry name" value="CONSERVED PROTEIN, WITH A WEAK D-GALACTARATE DEHYDRATASE/ALTRONATE HYDROLASE DOMAIN"/>
    <property type="match status" value="1"/>
</dbReference>
<accession>A0A150TY73</accession>
<name>A0A150TY73_SORCE</name>
<protein>
    <recommendedName>
        <fullName evidence="1">AAA-ATPase-like domain-containing protein</fullName>
    </recommendedName>
</protein>
<evidence type="ECO:0000313" key="2">
    <source>
        <dbReference type="EMBL" id="KYG09665.1"/>
    </source>
</evidence>
<dbReference type="AlphaFoldDB" id="A0A150TY73"/>
<gene>
    <name evidence="2" type="ORF">BE21_16575</name>
</gene>
<evidence type="ECO:0000259" key="1">
    <source>
        <dbReference type="Pfam" id="PF09820"/>
    </source>
</evidence>